<sequence>MNETALRTLLNDVAAETPQRTAVDSYLAVETARRQRRLRQRLVAIGAAALVLLVTVATAVVAVAVRDRPAPPVTPRQAPTSFDPLKLRVTPGWLPGGYIPTQTRITASDIRITYSSADHQGVITVYLAPRKRIVVEPVLAPASVPGAAIPRTVPPGAPGPDVNGEPSSWYPEGSRMNGGGPAGRVGQLRFQWAPDAIGLVDIGGLTDPQDVAVRVAKALKVQPGTPTPLPYSLAEPLPHPVFELITGEIGSPLAWVHVQYGTSYQDVKAQVDYATSKTDNTTVNRPRPVGTWRAEVTRVDKTTTEVRFAPSIDTRASIQAAHADALRIAAGFRVTGKLQDQTTWK</sequence>
<proteinExistence type="predicted"/>
<protein>
    <submittedName>
        <fullName evidence="3">Uncharacterized protein</fullName>
    </submittedName>
</protein>
<gene>
    <name evidence="3" type="ORF">SAMN05443668_102423</name>
</gene>
<evidence type="ECO:0000313" key="4">
    <source>
        <dbReference type="Proteomes" id="UP000184440"/>
    </source>
</evidence>
<evidence type="ECO:0000256" key="1">
    <source>
        <dbReference type="SAM" id="MobiDB-lite"/>
    </source>
</evidence>
<name>A0A1M7N4U0_9ACTN</name>
<keyword evidence="2" id="KW-0812">Transmembrane</keyword>
<accession>A0A1M7N4U0</accession>
<keyword evidence="2" id="KW-0472">Membrane</keyword>
<evidence type="ECO:0000313" key="3">
    <source>
        <dbReference type="EMBL" id="SHM98591.1"/>
    </source>
</evidence>
<dbReference type="OrthoDB" id="3343963at2"/>
<keyword evidence="2" id="KW-1133">Transmembrane helix</keyword>
<keyword evidence="4" id="KW-1185">Reference proteome</keyword>
<dbReference type="Proteomes" id="UP000184440">
    <property type="component" value="Unassembled WGS sequence"/>
</dbReference>
<feature type="region of interest" description="Disordered" evidence="1">
    <location>
        <begin position="151"/>
        <end position="182"/>
    </location>
</feature>
<dbReference type="AlphaFoldDB" id="A0A1M7N4U0"/>
<feature type="transmembrane region" description="Helical" evidence="2">
    <location>
        <begin position="42"/>
        <end position="65"/>
    </location>
</feature>
<evidence type="ECO:0000256" key="2">
    <source>
        <dbReference type="SAM" id="Phobius"/>
    </source>
</evidence>
<dbReference type="EMBL" id="FRCS01000002">
    <property type="protein sequence ID" value="SHM98591.1"/>
    <property type="molecule type" value="Genomic_DNA"/>
</dbReference>
<organism evidence="3 4">
    <name type="scientific">Cryptosporangium aurantiacum</name>
    <dbReference type="NCBI Taxonomy" id="134849"/>
    <lineage>
        <taxon>Bacteria</taxon>
        <taxon>Bacillati</taxon>
        <taxon>Actinomycetota</taxon>
        <taxon>Actinomycetes</taxon>
        <taxon>Cryptosporangiales</taxon>
        <taxon>Cryptosporangiaceae</taxon>
        <taxon>Cryptosporangium</taxon>
    </lineage>
</organism>
<reference evidence="3 4" key="1">
    <citation type="submission" date="2016-11" db="EMBL/GenBank/DDBJ databases">
        <authorList>
            <person name="Jaros S."/>
            <person name="Januszkiewicz K."/>
            <person name="Wedrychowicz H."/>
        </authorList>
    </citation>
    <scope>NUCLEOTIDE SEQUENCE [LARGE SCALE GENOMIC DNA]</scope>
    <source>
        <strain evidence="3 4">DSM 46144</strain>
    </source>
</reference>
<dbReference type="STRING" id="134849.SAMN05443668_102423"/>
<dbReference type="RefSeq" id="WP_073254159.1">
    <property type="nucleotide sequence ID" value="NZ_FRCS01000002.1"/>
</dbReference>